<dbReference type="NCBIfam" id="NF038233">
    <property type="entry name" value="retron_St85_RT"/>
    <property type="match status" value="1"/>
</dbReference>
<accession>A0A547PKE9</accession>
<evidence type="ECO:0000256" key="4">
    <source>
        <dbReference type="ARBA" id="ARBA00022723"/>
    </source>
</evidence>
<dbReference type="OrthoDB" id="7055795at2"/>
<evidence type="ECO:0000256" key="5">
    <source>
        <dbReference type="ARBA" id="ARBA00022842"/>
    </source>
</evidence>
<dbReference type="InterPro" id="IPR051083">
    <property type="entry name" value="GrpII_Intron_Splice-Mob/Def"/>
</dbReference>
<proteinExistence type="inferred from homology"/>
<dbReference type="PROSITE" id="PS50878">
    <property type="entry name" value="RT_POL"/>
    <property type="match status" value="1"/>
</dbReference>
<keyword evidence="6 11" id="KW-0695">RNA-directed DNA polymerase</keyword>
<comment type="catalytic activity">
    <reaction evidence="9">
        <text>DNA(n) + a 2'-deoxyribonucleoside 5'-triphosphate = DNA(n+1) + diphosphate</text>
        <dbReference type="Rhea" id="RHEA:22508"/>
        <dbReference type="Rhea" id="RHEA-COMP:17339"/>
        <dbReference type="Rhea" id="RHEA-COMP:17340"/>
        <dbReference type="ChEBI" id="CHEBI:33019"/>
        <dbReference type="ChEBI" id="CHEBI:61560"/>
        <dbReference type="ChEBI" id="CHEBI:173112"/>
        <dbReference type="EC" id="2.7.7.49"/>
    </reaction>
</comment>
<gene>
    <name evidence="11" type="ORF">FEV53_18675</name>
</gene>
<keyword evidence="7" id="KW-0051">Antiviral defense</keyword>
<dbReference type="InterPro" id="IPR043502">
    <property type="entry name" value="DNA/RNA_pol_sf"/>
</dbReference>
<dbReference type="PANTHER" id="PTHR34047:SF7">
    <property type="entry name" value="RNA-DIRECTED DNA POLYMERASE"/>
    <property type="match status" value="1"/>
</dbReference>
<evidence type="ECO:0000256" key="3">
    <source>
        <dbReference type="ARBA" id="ARBA00022695"/>
    </source>
</evidence>
<evidence type="ECO:0000256" key="6">
    <source>
        <dbReference type="ARBA" id="ARBA00022918"/>
    </source>
</evidence>
<evidence type="ECO:0000256" key="2">
    <source>
        <dbReference type="ARBA" id="ARBA00022679"/>
    </source>
</evidence>
<dbReference type="GO" id="GO:0003723">
    <property type="term" value="F:RNA binding"/>
    <property type="evidence" value="ECO:0007669"/>
    <property type="project" value="InterPro"/>
</dbReference>
<comment type="caution">
    <text evidence="11">The sequence shown here is derived from an EMBL/GenBank/DDBJ whole genome shotgun (WGS) entry which is preliminary data.</text>
</comment>
<evidence type="ECO:0000256" key="8">
    <source>
        <dbReference type="ARBA" id="ARBA00034120"/>
    </source>
</evidence>
<name>A0A547PKE9_9RHOB</name>
<dbReference type="GO" id="GO:0003964">
    <property type="term" value="F:RNA-directed DNA polymerase activity"/>
    <property type="evidence" value="ECO:0007669"/>
    <property type="project" value="UniProtKB-KW"/>
</dbReference>
<reference evidence="11 12" key="1">
    <citation type="submission" date="2019-06" db="EMBL/GenBank/DDBJ databases">
        <title>Paenimaribius caenipelagi gen. nov., sp. nov., isolated from a tidal flat.</title>
        <authorList>
            <person name="Yoon J.-H."/>
        </authorList>
    </citation>
    <scope>NUCLEOTIDE SEQUENCE [LARGE SCALE GENOMIC DNA]</scope>
    <source>
        <strain evidence="11 12">JBTF-M29</strain>
    </source>
</reference>
<comment type="similarity">
    <text evidence="8">Belongs to the bacterial reverse transcriptase family.</text>
</comment>
<evidence type="ECO:0000256" key="1">
    <source>
        <dbReference type="ARBA" id="ARBA00012493"/>
    </source>
</evidence>
<dbReference type="Proteomes" id="UP000318590">
    <property type="component" value="Unassembled WGS sequence"/>
</dbReference>
<evidence type="ECO:0000313" key="12">
    <source>
        <dbReference type="Proteomes" id="UP000318590"/>
    </source>
</evidence>
<keyword evidence="2" id="KW-0808">Transferase</keyword>
<dbReference type="GO" id="GO:0051607">
    <property type="term" value="P:defense response to virus"/>
    <property type="evidence" value="ECO:0007669"/>
    <property type="project" value="UniProtKB-KW"/>
</dbReference>
<dbReference type="Pfam" id="PF00078">
    <property type="entry name" value="RVT_1"/>
    <property type="match status" value="1"/>
</dbReference>
<evidence type="ECO:0000259" key="10">
    <source>
        <dbReference type="PROSITE" id="PS50878"/>
    </source>
</evidence>
<keyword evidence="4" id="KW-0479">Metal-binding</keyword>
<organism evidence="11 12">
    <name type="scientific">Palleronia caenipelagi</name>
    <dbReference type="NCBI Taxonomy" id="2489174"/>
    <lineage>
        <taxon>Bacteria</taxon>
        <taxon>Pseudomonadati</taxon>
        <taxon>Pseudomonadota</taxon>
        <taxon>Alphaproteobacteria</taxon>
        <taxon>Rhodobacterales</taxon>
        <taxon>Roseobacteraceae</taxon>
        <taxon>Palleronia</taxon>
    </lineage>
</organism>
<dbReference type="InterPro" id="IPR000477">
    <property type="entry name" value="RT_dom"/>
</dbReference>
<keyword evidence="5" id="KW-0460">Magnesium</keyword>
<keyword evidence="12" id="KW-1185">Reference proteome</keyword>
<dbReference type="PANTHER" id="PTHR34047">
    <property type="entry name" value="NUCLEAR INTRON MATURASE 1, MITOCHONDRIAL-RELATED"/>
    <property type="match status" value="1"/>
</dbReference>
<dbReference type="EC" id="2.7.7.49" evidence="1"/>
<dbReference type="GO" id="GO:0046872">
    <property type="term" value="F:metal ion binding"/>
    <property type="evidence" value="ECO:0007669"/>
    <property type="project" value="UniProtKB-KW"/>
</dbReference>
<dbReference type="SUPFAM" id="SSF56672">
    <property type="entry name" value="DNA/RNA polymerases"/>
    <property type="match status" value="1"/>
</dbReference>
<evidence type="ECO:0000256" key="7">
    <source>
        <dbReference type="ARBA" id="ARBA00023118"/>
    </source>
</evidence>
<dbReference type="AlphaFoldDB" id="A0A547PKE9"/>
<dbReference type="InterPro" id="IPR000123">
    <property type="entry name" value="Reverse_transcriptase_msDNA"/>
</dbReference>
<dbReference type="EMBL" id="VFSV01000069">
    <property type="protein sequence ID" value="TRD14610.1"/>
    <property type="molecule type" value="Genomic_DNA"/>
</dbReference>
<dbReference type="RefSeq" id="WP_142836213.1">
    <property type="nucleotide sequence ID" value="NZ_VFSV01000069.1"/>
</dbReference>
<sequence length="313" mass="35376">MKPTQILKKELFLADIELKRYVSSCPRRYKRYPIDKRSGGKRIIAQPTPDLKAVQRLLVSQFLEKCLQVHECAMAYQVGKSIVDNAKIHSKNSYLLKMDFKDFFPSIRSKDLCHLLVAQGHLDQGDEIELRTISRVFFMLENDELVLSVGAPSSPFISNALLFEFDTIADEYCKEHGISFSRYSDDLTFSTNIKDALFAVPGFIKEALKAMEYPSLLVNDGKTVFSSRAHNRHVTGITLTNDGKLSIGRKKKRSIRTQVFLFSASRLSTQEARSLQGYISFARSVDAAFYSSLLSKYPVAMAQLEAANFGEIN</sequence>
<evidence type="ECO:0000256" key="9">
    <source>
        <dbReference type="ARBA" id="ARBA00048173"/>
    </source>
</evidence>
<dbReference type="PRINTS" id="PR00866">
    <property type="entry name" value="RNADNAPOLMS"/>
</dbReference>
<evidence type="ECO:0000313" key="11">
    <source>
        <dbReference type="EMBL" id="TRD14610.1"/>
    </source>
</evidence>
<dbReference type="CDD" id="cd03487">
    <property type="entry name" value="RT_Bac_retron_II"/>
    <property type="match status" value="1"/>
</dbReference>
<protein>
    <recommendedName>
        <fullName evidence="1">RNA-directed DNA polymerase</fullName>
        <ecNumber evidence="1">2.7.7.49</ecNumber>
    </recommendedName>
</protein>
<feature type="domain" description="Reverse transcriptase" evidence="10">
    <location>
        <begin position="15"/>
        <end position="239"/>
    </location>
</feature>
<keyword evidence="3" id="KW-0548">Nucleotidyltransferase</keyword>